<evidence type="ECO:0000313" key="2">
    <source>
        <dbReference type="EMBL" id="TRZ10654.1"/>
    </source>
</evidence>
<feature type="region of interest" description="Disordered" evidence="1">
    <location>
        <begin position="49"/>
        <end position="73"/>
    </location>
</feature>
<proteinExistence type="predicted"/>
<evidence type="ECO:0000256" key="1">
    <source>
        <dbReference type="SAM" id="MobiDB-lite"/>
    </source>
</evidence>
<accession>A0A8K1LE81</accession>
<protein>
    <submittedName>
        <fullName evidence="2">Uncharacterized protein</fullName>
    </submittedName>
</protein>
<keyword evidence="3" id="KW-1185">Reference proteome</keyword>
<gene>
    <name evidence="2" type="ORF">HGM15179_016447</name>
</gene>
<organism evidence="2 3">
    <name type="scientific">Zosterops borbonicus</name>
    <dbReference type="NCBI Taxonomy" id="364589"/>
    <lineage>
        <taxon>Eukaryota</taxon>
        <taxon>Metazoa</taxon>
        <taxon>Chordata</taxon>
        <taxon>Craniata</taxon>
        <taxon>Vertebrata</taxon>
        <taxon>Euteleostomi</taxon>
        <taxon>Archelosauria</taxon>
        <taxon>Archosauria</taxon>
        <taxon>Dinosauria</taxon>
        <taxon>Saurischia</taxon>
        <taxon>Theropoda</taxon>
        <taxon>Coelurosauria</taxon>
        <taxon>Aves</taxon>
        <taxon>Neognathae</taxon>
        <taxon>Neoaves</taxon>
        <taxon>Telluraves</taxon>
        <taxon>Australaves</taxon>
        <taxon>Passeriformes</taxon>
        <taxon>Sylvioidea</taxon>
        <taxon>Zosteropidae</taxon>
        <taxon>Zosterops</taxon>
    </lineage>
</organism>
<evidence type="ECO:0000313" key="3">
    <source>
        <dbReference type="Proteomes" id="UP000796761"/>
    </source>
</evidence>
<dbReference type="AlphaFoldDB" id="A0A8K1LE81"/>
<sequence length="73" mass="8735">YPNGWVRWRKRTSLIYLQPGSCWLRLKVQLYLMSSVSLHHHYQLEKIPREMKPKKANKKGICKNKKGKNSEPK</sequence>
<dbReference type="Proteomes" id="UP000796761">
    <property type="component" value="Unassembled WGS sequence"/>
</dbReference>
<feature type="non-terminal residue" evidence="2">
    <location>
        <position position="73"/>
    </location>
</feature>
<comment type="caution">
    <text evidence="2">The sequence shown here is derived from an EMBL/GenBank/DDBJ whole genome shotgun (WGS) entry which is preliminary data.</text>
</comment>
<feature type="compositionally biased region" description="Basic residues" evidence="1">
    <location>
        <begin position="54"/>
        <end position="67"/>
    </location>
</feature>
<name>A0A8K1LE81_9PASS</name>
<feature type="non-terminal residue" evidence="2">
    <location>
        <position position="1"/>
    </location>
</feature>
<dbReference type="EMBL" id="SWJQ01000821">
    <property type="protein sequence ID" value="TRZ10654.1"/>
    <property type="molecule type" value="Genomic_DNA"/>
</dbReference>
<reference evidence="2" key="1">
    <citation type="submission" date="2019-04" db="EMBL/GenBank/DDBJ databases">
        <title>Genome assembly of Zosterops borbonicus 15179.</title>
        <authorList>
            <person name="Leroy T."/>
            <person name="Anselmetti Y."/>
            <person name="Tilak M.-K."/>
            <person name="Nabholz B."/>
        </authorList>
    </citation>
    <scope>NUCLEOTIDE SEQUENCE</scope>
    <source>
        <strain evidence="2">HGM_15179</strain>
        <tissue evidence="2">Muscle</tissue>
    </source>
</reference>